<keyword evidence="3" id="KW-1185">Reference proteome</keyword>
<feature type="compositionally biased region" description="Basic residues" evidence="1">
    <location>
        <begin position="91"/>
        <end position="104"/>
    </location>
</feature>
<protein>
    <submittedName>
        <fullName evidence="2">Putative ensconsin-like</fullName>
    </submittedName>
</protein>
<sequence>MLSKGLPARKRTWKASSESLRKARVDIPISVAPVSVMGIPKIYPKVEIPPTIESKPIIDVVEPSMLLSPPTKIQVLEPPLGRKKEVWKKRTRRTIRKSQRKVHHNGPNSSDEKMGENPFNNHEVIWGLVDGFTIPKVVDRIVDIDVDQQAWDSLRSFFKTGYQLLGYIRSLNHLRLELEKACKDHQVEVEHLFKE</sequence>
<evidence type="ECO:0000256" key="1">
    <source>
        <dbReference type="SAM" id="MobiDB-lite"/>
    </source>
</evidence>
<reference evidence="2" key="2">
    <citation type="submission" date="2019-07" db="EMBL/GenBank/DDBJ databases">
        <authorList>
            <person name="Yang Y."/>
            <person name="Bocs S."/>
            <person name="Baudouin L."/>
        </authorList>
    </citation>
    <scope>NUCLEOTIDE SEQUENCE</scope>
    <source>
        <tissue evidence="2">Spear leaf of Hainan Tall coconut</tissue>
    </source>
</reference>
<dbReference type="EMBL" id="CM017884">
    <property type="protein sequence ID" value="KAG1366997.1"/>
    <property type="molecule type" value="Genomic_DNA"/>
</dbReference>
<evidence type="ECO:0000313" key="3">
    <source>
        <dbReference type="Proteomes" id="UP000797356"/>
    </source>
</evidence>
<dbReference type="AlphaFoldDB" id="A0A8K0ITL7"/>
<proteinExistence type="predicted"/>
<evidence type="ECO:0000313" key="2">
    <source>
        <dbReference type="EMBL" id="KAG1366997.1"/>
    </source>
</evidence>
<feature type="region of interest" description="Disordered" evidence="1">
    <location>
        <begin position="91"/>
        <end position="116"/>
    </location>
</feature>
<dbReference type="Proteomes" id="UP000797356">
    <property type="component" value="Chromosome 13"/>
</dbReference>
<gene>
    <name evidence="2" type="ORF">COCNU_13G007870</name>
</gene>
<reference evidence="2" key="1">
    <citation type="journal article" date="2017" name="Gigascience">
        <title>The genome draft of coconut (Cocos nucifera).</title>
        <authorList>
            <person name="Xiao Y."/>
            <person name="Xu P."/>
            <person name="Fan H."/>
            <person name="Baudouin L."/>
            <person name="Xia W."/>
            <person name="Bocs S."/>
            <person name="Xu J."/>
            <person name="Li Q."/>
            <person name="Guo A."/>
            <person name="Zhou L."/>
            <person name="Li J."/>
            <person name="Wu Y."/>
            <person name="Ma Z."/>
            <person name="Armero A."/>
            <person name="Issali A.E."/>
            <person name="Liu N."/>
            <person name="Peng M."/>
            <person name="Yang Y."/>
        </authorList>
    </citation>
    <scope>NUCLEOTIDE SEQUENCE</scope>
    <source>
        <tissue evidence="2">Spear leaf of Hainan Tall coconut</tissue>
    </source>
</reference>
<organism evidence="2 3">
    <name type="scientific">Cocos nucifera</name>
    <name type="common">Coconut palm</name>
    <dbReference type="NCBI Taxonomy" id="13894"/>
    <lineage>
        <taxon>Eukaryota</taxon>
        <taxon>Viridiplantae</taxon>
        <taxon>Streptophyta</taxon>
        <taxon>Embryophyta</taxon>
        <taxon>Tracheophyta</taxon>
        <taxon>Spermatophyta</taxon>
        <taxon>Magnoliopsida</taxon>
        <taxon>Liliopsida</taxon>
        <taxon>Arecaceae</taxon>
        <taxon>Arecoideae</taxon>
        <taxon>Cocoseae</taxon>
        <taxon>Attaleinae</taxon>
        <taxon>Cocos</taxon>
    </lineage>
</organism>
<name>A0A8K0ITL7_COCNU</name>
<comment type="caution">
    <text evidence="2">The sequence shown here is derived from an EMBL/GenBank/DDBJ whole genome shotgun (WGS) entry which is preliminary data.</text>
</comment>
<accession>A0A8K0ITL7</accession>